<dbReference type="InterPro" id="IPR036291">
    <property type="entry name" value="NAD(P)-bd_dom_sf"/>
</dbReference>
<evidence type="ECO:0000256" key="2">
    <source>
        <dbReference type="ARBA" id="ARBA00023002"/>
    </source>
</evidence>
<dbReference type="EMBL" id="VUJU01005741">
    <property type="protein sequence ID" value="KAF0750384.1"/>
    <property type="molecule type" value="Genomic_DNA"/>
</dbReference>
<accession>A0A6G0Y6X6</accession>
<protein>
    <submittedName>
        <fullName evidence="3">Farnesol dehydrogenase-like isoform X2</fullName>
    </submittedName>
</protein>
<dbReference type="PANTHER" id="PTHR43115">
    <property type="entry name" value="DEHYDROGENASE/REDUCTASE SDR FAMILY MEMBER 11"/>
    <property type="match status" value="1"/>
</dbReference>
<gene>
    <name evidence="3" type="ORF">FWK35_00016011</name>
</gene>
<comment type="similarity">
    <text evidence="1">Belongs to the short-chain dehydrogenases/reductases (SDR) family.</text>
</comment>
<keyword evidence="2" id="KW-0560">Oxidoreductase</keyword>
<evidence type="ECO:0000313" key="3">
    <source>
        <dbReference type="EMBL" id="KAF0750384.1"/>
    </source>
</evidence>
<sequence length="97" mass="10837">MVQIIAGHYLFPFMKDISVYGATRHSVTAITECLRELMGMTILPIRVTSISPGAVETEMTANLRKLELNMLKFIDIAEAVIHALSAPQRVNIPSYYI</sequence>
<dbReference type="GO" id="GO:0016491">
    <property type="term" value="F:oxidoreductase activity"/>
    <property type="evidence" value="ECO:0007669"/>
    <property type="project" value="UniProtKB-KW"/>
</dbReference>
<name>A0A6G0Y6X6_APHCR</name>
<dbReference type="Gene3D" id="3.40.50.720">
    <property type="entry name" value="NAD(P)-binding Rossmann-like Domain"/>
    <property type="match status" value="1"/>
</dbReference>
<dbReference type="PANTHER" id="PTHR43115:SF4">
    <property type="entry name" value="DEHYDROGENASE_REDUCTASE SDR FAMILY MEMBER 11"/>
    <property type="match status" value="1"/>
</dbReference>
<dbReference type="InterPro" id="IPR002347">
    <property type="entry name" value="SDR_fam"/>
</dbReference>
<dbReference type="Proteomes" id="UP000478052">
    <property type="component" value="Unassembled WGS sequence"/>
</dbReference>
<dbReference type="AlphaFoldDB" id="A0A6G0Y6X6"/>
<keyword evidence="4" id="KW-1185">Reference proteome</keyword>
<organism evidence="3 4">
    <name type="scientific">Aphis craccivora</name>
    <name type="common">Cowpea aphid</name>
    <dbReference type="NCBI Taxonomy" id="307492"/>
    <lineage>
        <taxon>Eukaryota</taxon>
        <taxon>Metazoa</taxon>
        <taxon>Ecdysozoa</taxon>
        <taxon>Arthropoda</taxon>
        <taxon>Hexapoda</taxon>
        <taxon>Insecta</taxon>
        <taxon>Pterygota</taxon>
        <taxon>Neoptera</taxon>
        <taxon>Paraneoptera</taxon>
        <taxon>Hemiptera</taxon>
        <taxon>Sternorrhyncha</taxon>
        <taxon>Aphidomorpha</taxon>
        <taxon>Aphidoidea</taxon>
        <taxon>Aphididae</taxon>
        <taxon>Aphidini</taxon>
        <taxon>Aphis</taxon>
        <taxon>Aphis</taxon>
    </lineage>
</organism>
<dbReference type="Pfam" id="PF00106">
    <property type="entry name" value="adh_short"/>
    <property type="match status" value="1"/>
</dbReference>
<dbReference type="SUPFAM" id="SSF51735">
    <property type="entry name" value="NAD(P)-binding Rossmann-fold domains"/>
    <property type="match status" value="1"/>
</dbReference>
<proteinExistence type="inferred from homology"/>
<evidence type="ECO:0000256" key="1">
    <source>
        <dbReference type="ARBA" id="ARBA00006484"/>
    </source>
</evidence>
<comment type="caution">
    <text evidence="3">The sequence shown here is derived from an EMBL/GenBank/DDBJ whole genome shotgun (WGS) entry which is preliminary data.</text>
</comment>
<reference evidence="3 4" key="1">
    <citation type="submission" date="2019-08" db="EMBL/GenBank/DDBJ databases">
        <title>Whole genome of Aphis craccivora.</title>
        <authorList>
            <person name="Voronova N.V."/>
            <person name="Shulinski R.S."/>
            <person name="Bandarenka Y.V."/>
            <person name="Zhorov D.G."/>
            <person name="Warner D."/>
        </authorList>
    </citation>
    <scope>NUCLEOTIDE SEQUENCE [LARGE SCALE GENOMIC DNA]</scope>
    <source>
        <strain evidence="3">180601</strain>
        <tissue evidence="3">Whole Body</tissue>
    </source>
</reference>
<evidence type="ECO:0000313" key="4">
    <source>
        <dbReference type="Proteomes" id="UP000478052"/>
    </source>
</evidence>
<dbReference type="OrthoDB" id="1933717at2759"/>